<dbReference type="HOGENOM" id="CLU_664132_0_0_1"/>
<sequence length="430" mass="46497">MSDAADFTIAALVQILRAGISYLKDVPPVVLYFVSFSLAIVEGAILANTLPTRASHGQRRLTLYPAVMLVLRILFDFISSAESINAGIGMGGTLAGLLLGPIFHGSSNSNDTEDKKKAAHAGSIQELSTILGTTRVASPRRMSLTSPPKPPRAPVMHHVIDVDNETSRAVLFTPAPSTRALDDGTATTAGGGYTGTTSDGRSYTRVEDTSFSTDDTVRYNPRARRTSSARYTSGGSGPGTILEGDTVYMDATDREGDLPKVNSIKDTVRRLRAQAKEDDYNRRSLLQERDQVLADGDAARAFLLKHQAESLKQSMMESDKEAARTIFEYYNPPSKREKYRIDLRGLSASEAVQYCDEALKDIQEADTGNVLTVTLGRGKNADGSGKGKVKPTLKQFAKQQGIFVRESEDGSTLVLSLPTLRSPISPIAFD</sequence>
<dbReference type="AlphaFoldDB" id="A0A0C3BDA9"/>
<dbReference type="EMBL" id="KN824288">
    <property type="protein sequence ID" value="KIM29441.1"/>
    <property type="molecule type" value="Genomic_DNA"/>
</dbReference>
<dbReference type="Proteomes" id="UP000054097">
    <property type="component" value="Unassembled WGS sequence"/>
</dbReference>
<accession>A0A0C3BDA9</accession>
<name>A0A0C3BDA9_SERVB</name>
<evidence type="ECO:0000313" key="3">
    <source>
        <dbReference type="EMBL" id="KIM29441.1"/>
    </source>
</evidence>
<dbReference type="InterPro" id="IPR013899">
    <property type="entry name" value="DUF1771"/>
</dbReference>
<feature type="region of interest" description="Disordered" evidence="1">
    <location>
        <begin position="177"/>
        <end position="244"/>
    </location>
</feature>
<reference evidence="3 4" key="1">
    <citation type="submission" date="2014-04" db="EMBL/GenBank/DDBJ databases">
        <authorList>
            <consortium name="DOE Joint Genome Institute"/>
            <person name="Kuo A."/>
            <person name="Zuccaro A."/>
            <person name="Kohler A."/>
            <person name="Nagy L.G."/>
            <person name="Floudas D."/>
            <person name="Copeland A."/>
            <person name="Barry K.W."/>
            <person name="Cichocki N."/>
            <person name="Veneault-Fourrey C."/>
            <person name="LaButti K."/>
            <person name="Lindquist E.A."/>
            <person name="Lipzen A."/>
            <person name="Lundell T."/>
            <person name="Morin E."/>
            <person name="Murat C."/>
            <person name="Sun H."/>
            <person name="Tunlid A."/>
            <person name="Henrissat B."/>
            <person name="Grigoriev I.V."/>
            <person name="Hibbett D.S."/>
            <person name="Martin F."/>
            <person name="Nordberg H.P."/>
            <person name="Cantor M.N."/>
            <person name="Hua S.X."/>
        </authorList>
    </citation>
    <scope>NUCLEOTIDE SEQUENCE [LARGE SCALE GENOMIC DNA]</scope>
    <source>
        <strain evidence="3 4">MAFF 305830</strain>
    </source>
</reference>
<dbReference type="Gene3D" id="3.30.1370.110">
    <property type="match status" value="1"/>
</dbReference>
<dbReference type="STRING" id="933852.A0A0C3BDA9"/>
<organism evidence="3 4">
    <name type="scientific">Serendipita vermifera MAFF 305830</name>
    <dbReference type="NCBI Taxonomy" id="933852"/>
    <lineage>
        <taxon>Eukaryota</taxon>
        <taxon>Fungi</taxon>
        <taxon>Dikarya</taxon>
        <taxon>Basidiomycota</taxon>
        <taxon>Agaricomycotina</taxon>
        <taxon>Agaricomycetes</taxon>
        <taxon>Sebacinales</taxon>
        <taxon>Serendipitaceae</taxon>
        <taxon>Serendipita</taxon>
    </lineage>
</organism>
<dbReference type="SUPFAM" id="SSF160443">
    <property type="entry name" value="SMR domain-like"/>
    <property type="match status" value="1"/>
</dbReference>
<dbReference type="PANTHER" id="PTHR47417:SF1">
    <property type="entry name" value="SMR DOMAIN-CONTAINING PROTEIN YPL199C"/>
    <property type="match status" value="1"/>
</dbReference>
<evidence type="ECO:0000256" key="1">
    <source>
        <dbReference type="SAM" id="MobiDB-lite"/>
    </source>
</evidence>
<dbReference type="InterPro" id="IPR036063">
    <property type="entry name" value="Smr_dom_sf"/>
</dbReference>
<dbReference type="InterPro" id="IPR002625">
    <property type="entry name" value="Smr_dom"/>
</dbReference>
<reference evidence="4" key="2">
    <citation type="submission" date="2015-01" db="EMBL/GenBank/DDBJ databases">
        <title>Evolutionary Origins and Diversification of the Mycorrhizal Mutualists.</title>
        <authorList>
            <consortium name="DOE Joint Genome Institute"/>
            <consortium name="Mycorrhizal Genomics Consortium"/>
            <person name="Kohler A."/>
            <person name="Kuo A."/>
            <person name="Nagy L.G."/>
            <person name="Floudas D."/>
            <person name="Copeland A."/>
            <person name="Barry K.W."/>
            <person name="Cichocki N."/>
            <person name="Veneault-Fourrey C."/>
            <person name="LaButti K."/>
            <person name="Lindquist E.A."/>
            <person name="Lipzen A."/>
            <person name="Lundell T."/>
            <person name="Morin E."/>
            <person name="Murat C."/>
            <person name="Riley R."/>
            <person name="Ohm R."/>
            <person name="Sun H."/>
            <person name="Tunlid A."/>
            <person name="Henrissat B."/>
            <person name="Grigoriev I.V."/>
            <person name="Hibbett D.S."/>
            <person name="Martin F."/>
        </authorList>
    </citation>
    <scope>NUCLEOTIDE SEQUENCE [LARGE SCALE GENOMIC DNA]</scope>
    <source>
        <strain evidence="4">MAFF 305830</strain>
    </source>
</reference>
<dbReference type="PANTHER" id="PTHR47417">
    <property type="entry name" value="SMR DOMAIN-CONTAINING PROTEIN YPL199C"/>
    <property type="match status" value="1"/>
</dbReference>
<feature type="domain" description="Smr" evidence="2">
    <location>
        <begin position="341"/>
        <end position="418"/>
    </location>
</feature>
<gene>
    <name evidence="3" type="ORF">M408DRAFT_68014</name>
</gene>
<protein>
    <recommendedName>
        <fullName evidence="2">Smr domain-containing protein</fullName>
    </recommendedName>
</protein>
<evidence type="ECO:0000259" key="2">
    <source>
        <dbReference type="PROSITE" id="PS50828"/>
    </source>
</evidence>
<evidence type="ECO:0000313" key="4">
    <source>
        <dbReference type="Proteomes" id="UP000054097"/>
    </source>
</evidence>
<dbReference type="SMART" id="SM00463">
    <property type="entry name" value="SMR"/>
    <property type="match status" value="1"/>
</dbReference>
<dbReference type="InterPro" id="IPR053020">
    <property type="entry name" value="Smr_domain_protein"/>
</dbReference>
<dbReference type="PROSITE" id="PS50828">
    <property type="entry name" value="SMR"/>
    <property type="match status" value="1"/>
</dbReference>
<keyword evidence="4" id="KW-1185">Reference proteome</keyword>
<proteinExistence type="predicted"/>
<dbReference type="Pfam" id="PF08590">
    <property type="entry name" value="DUF1771"/>
    <property type="match status" value="1"/>
</dbReference>
<dbReference type="OrthoDB" id="3178996at2759"/>